<organism evidence="1 2">
    <name type="scientific">Riccia sorocarpa</name>
    <dbReference type="NCBI Taxonomy" id="122646"/>
    <lineage>
        <taxon>Eukaryota</taxon>
        <taxon>Viridiplantae</taxon>
        <taxon>Streptophyta</taxon>
        <taxon>Embryophyta</taxon>
        <taxon>Marchantiophyta</taxon>
        <taxon>Marchantiopsida</taxon>
        <taxon>Marchantiidae</taxon>
        <taxon>Marchantiales</taxon>
        <taxon>Ricciaceae</taxon>
        <taxon>Riccia</taxon>
    </lineage>
</organism>
<comment type="caution">
    <text evidence="1">The sequence shown here is derived from an EMBL/GenBank/DDBJ whole genome shotgun (WGS) entry which is preliminary data.</text>
</comment>
<evidence type="ECO:0000313" key="1">
    <source>
        <dbReference type="EMBL" id="KAL3699379.1"/>
    </source>
</evidence>
<dbReference type="Proteomes" id="UP001633002">
    <property type="component" value="Unassembled WGS sequence"/>
</dbReference>
<sequence>MLLCLIPSIRPPLAWSSPGKIDQSHGGVYNGALGAGKVDFSKRKNPPVIYLGHVRRWKKDAHFFKQASKIFDVDVVHRHPPQNNVRVGPIIYRLTVKPNRSSISADRVRLLAQHI</sequence>
<accession>A0ABD3ICZ6</accession>
<protein>
    <recommendedName>
        <fullName evidence="3">Transposase</fullName>
    </recommendedName>
</protein>
<dbReference type="AlphaFoldDB" id="A0ABD3ICZ6"/>
<name>A0ABD3ICZ6_9MARC</name>
<evidence type="ECO:0000313" key="2">
    <source>
        <dbReference type="Proteomes" id="UP001633002"/>
    </source>
</evidence>
<reference evidence="1 2" key="1">
    <citation type="submission" date="2024-09" db="EMBL/GenBank/DDBJ databases">
        <title>Chromosome-scale assembly of Riccia sorocarpa.</title>
        <authorList>
            <person name="Paukszto L."/>
        </authorList>
    </citation>
    <scope>NUCLEOTIDE SEQUENCE [LARGE SCALE GENOMIC DNA]</scope>
    <source>
        <strain evidence="1">LP-2024</strain>
        <tissue evidence="1">Aerial parts of the thallus</tissue>
    </source>
</reference>
<keyword evidence="2" id="KW-1185">Reference proteome</keyword>
<dbReference type="EMBL" id="JBJQOH010000001">
    <property type="protein sequence ID" value="KAL3699379.1"/>
    <property type="molecule type" value="Genomic_DNA"/>
</dbReference>
<proteinExistence type="predicted"/>
<evidence type="ECO:0008006" key="3">
    <source>
        <dbReference type="Google" id="ProtNLM"/>
    </source>
</evidence>
<gene>
    <name evidence="1" type="ORF">R1sor_017401</name>
</gene>